<dbReference type="PROSITE" id="PS50125">
    <property type="entry name" value="GUANYLATE_CYCLASE_2"/>
    <property type="match status" value="1"/>
</dbReference>
<evidence type="ECO:0000259" key="8">
    <source>
        <dbReference type="PROSITE" id="PS50125"/>
    </source>
</evidence>
<dbReference type="PANTHER" id="PTHR11920">
    <property type="entry name" value="GUANYLYL CYCLASE"/>
    <property type="match status" value="1"/>
</dbReference>
<sequence>MHSIRREIRPLQVETMGDADMVTSGLPGCNGQRHAAKIATMALDLLSALGTFITRHLPQVPLRLRTGLHSGPCVGGVVGLTMPRYCLFGDTVNRALKMESSGVG</sequence>
<evidence type="ECO:0000313" key="11">
    <source>
        <dbReference type="WBParaSite" id="TASK_0001020201-mRNA-1"/>
    </source>
</evidence>
<reference evidence="11" key="1">
    <citation type="submission" date="2017-02" db="UniProtKB">
        <authorList>
            <consortium name="WormBaseParasite"/>
        </authorList>
    </citation>
    <scope>IDENTIFICATION</scope>
</reference>
<dbReference type="PANTHER" id="PTHR11920:SF462">
    <property type="entry name" value="GUANYLATE CYCLASE"/>
    <property type="match status" value="1"/>
</dbReference>
<keyword evidence="6 7" id="KW-0456">Lyase</keyword>
<dbReference type="InterPro" id="IPR029787">
    <property type="entry name" value="Nucleotide_cyclase"/>
</dbReference>
<organism evidence="11">
    <name type="scientific">Taenia asiatica</name>
    <name type="common">Asian tapeworm</name>
    <dbReference type="NCBI Taxonomy" id="60517"/>
    <lineage>
        <taxon>Eukaryota</taxon>
        <taxon>Metazoa</taxon>
        <taxon>Spiralia</taxon>
        <taxon>Lophotrochozoa</taxon>
        <taxon>Platyhelminthes</taxon>
        <taxon>Cestoda</taxon>
        <taxon>Eucestoda</taxon>
        <taxon>Cyclophyllidea</taxon>
        <taxon>Taeniidae</taxon>
        <taxon>Taenia</taxon>
    </lineage>
</organism>
<evidence type="ECO:0000256" key="6">
    <source>
        <dbReference type="ARBA" id="ARBA00023239"/>
    </source>
</evidence>
<evidence type="ECO:0000256" key="4">
    <source>
        <dbReference type="ARBA" id="ARBA00022989"/>
    </source>
</evidence>
<dbReference type="InterPro" id="IPR001054">
    <property type="entry name" value="A/G_cyclase"/>
</dbReference>
<dbReference type="GO" id="GO:0004016">
    <property type="term" value="F:adenylate cyclase activity"/>
    <property type="evidence" value="ECO:0007669"/>
    <property type="project" value="TreeGrafter"/>
</dbReference>
<name>A0A0R3WH59_TAEAS</name>
<keyword evidence="2" id="KW-0812">Transmembrane</keyword>
<dbReference type="InterPro" id="IPR050401">
    <property type="entry name" value="Cyclic_nucleotide_synthase"/>
</dbReference>
<proteinExistence type="inferred from homology"/>
<dbReference type="GO" id="GO:0004383">
    <property type="term" value="F:guanylate cyclase activity"/>
    <property type="evidence" value="ECO:0007669"/>
    <property type="project" value="TreeGrafter"/>
</dbReference>
<comment type="similarity">
    <text evidence="7">Belongs to the adenylyl cyclase class-4/guanylyl cyclase family.</text>
</comment>
<keyword evidence="4" id="KW-1133">Transmembrane helix</keyword>
<evidence type="ECO:0000256" key="2">
    <source>
        <dbReference type="ARBA" id="ARBA00022692"/>
    </source>
</evidence>
<gene>
    <name evidence="9" type="ORF">TASK_LOCUS10203</name>
</gene>
<dbReference type="SMART" id="SM00044">
    <property type="entry name" value="CYCc"/>
    <property type="match status" value="1"/>
</dbReference>
<keyword evidence="3" id="KW-0547">Nucleotide-binding</keyword>
<feature type="domain" description="Guanylate cyclase" evidence="8">
    <location>
        <begin position="1"/>
        <end position="99"/>
    </location>
</feature>
<dbReference type="Gene3D" id="3.30.70.1230">
    <property type="entry name" value="Nucleotide cyclase"/>
    <property type="match status" value="1"/>
</dbReference>
<evidence type="ECO:0000256" key="1">
    <source>
        <dbReference type="ARBA" id="ARBA00004370"/>
    </source>
</evidence>
<dbReference type="WBParaSite" id="TASK_0001020201-mRNA-1">
    <property type="protein sequence ID" value="TASK_0001020201-mRNA-1"/>
    <property type="gene ID" value="TASK_0001020201"/>
</dbReference>
<dbReference type="GO" id="GO:0001653">
    <property type="term" value="F:peptide receptor activity"/>
    <property type="evidence" value="ECO:0007669"/>
    <property type="project" value="TreeGrafter"/>
</dbReference>
<protein>
    <submittedName>
        <fullName evidence="11">Guanylate cyclase domain-containing protein</fullName>
    </submittedName>
</protein>
<dbReference type="OrthoDB" id="60033at2759"/>
<dbReference type="GO" id="GO:0005886">
    <property type="term" value="C:plasma membrane"/>
    <property type="evidence" value="ECO:0007669"/>
    <property type="project" value="TreeGrafter"/>
</dbReference>
<dbReference type="STRING" id="60517.A0A0R3WH59"/>
<dbReference type="SUPFAM" id="SSF55073">
    <property type="entry name" value="Nucleotide cyclase"/>
    <property type="match status" value="1"/>
</dbReference>
<dbReference type="Pfam" id="PF00211">
    <property type="entry name" value="Guanylate_cyc"/>
    <property type="match status" value="1"/>
</dbReference>
<keyword evidence="5" id="KW-0472">Membrane</keyword>
<dbReference type="GO" id="GO:0000166">
    <property type="term" value="F:nucleotide binding"/>
    <property type="evidence" value="ECO:0007669"/>
    <property type="project" value="UniProtKB-KW"/>
</dbReference>
<evidence type="ECO:0000256" key="5">
    <source>
        <dbReference type="ARBA" id="ARBA00023136"/>
    </source>
</evidence>
<dbReference type="GO" id="GO:0035556">
    <property type="term" value="P:intracellular signal transduction"/>
    <property type="evidence" value="ECO:0007669"/>
    <property type="project" value="InterPro"/>
</dbReference>
<accession>A0A0R3WH59</accession>
<comment type="subcellular location">
    <subcellularLocation>
        <location evidence="1">Membrane</location>
    </subcellularLocation>
</comment>
<dbReference type="Proteomes" id="UP000282613">
    <property type="component" value="Unassembled WGS sequence"/>
</dbReference>
<evidence type="ECO:0000313" key="10">
    <source>
        <dbReference type="Proteomes" id="UP000282613"/>
    </source>
</evidence>
<dbReference type="EMBL" id="UYRS01020980">
    <property type="protein sequence ID" value="VDK49740.1"/>
    <property type="molecule type" value="Genomic_DNA"/>
</dbReference>
<dbReference type="AlphaFoldDB" id="A0A0R3WH59"/>
<evidence type="ECO:0000256" key="3">
    <source>
        <dbReference type="ARBA" id="ARBA00022741"/>
    </source>
</evidence>
<evidence type="ECO:0000256" key="7">
    <source>
        <dbReference type="RuleBase" id="RU000405"/>
    </source>
</evidence>
<keyword evidence="10" id="KW-1185">Reference proteome</keyword>
<dbReference type="GO" id="GO:0007168">
    <property type="term" value="P:receptor guanylyl cyclase signaling pathway"/>
    <property type="evidence" value="ECO:0007669"/>
    <property type="project" value="TreeGrafter"/>
</dbReference>
<dbReference type="CDD" id="cd07302">
    <property type="entry name" value="CHD"/>
    <property type="match status" value="1"/>
</dbReference>
<dbReference type="PROSITE" id="PS00452">
    <property type="entry name" value="GUANYLATE_CYCLASE_1"/>
    <property type="match status" value="1"/>
</dbReference>
<evidence type="ECO:0000313" key="9">
    <source>
        <dbReference type="EMBL" id="VDK49740.1"/>
    </source>
</evidence>
<dbReference type="InterPro" id="IPR018297">
    <property type="entry name" value="A/G_cyclase_CS"/>
</dbReference>
<reference evidence="9 10" key="2">
    <citation type="submission" date="2018-11" db="EMBL/GenBank/DDBJ databases">
        <authorList>
            <consortium name="Pathogen Informatics"/>
        </authorList>
    </citation>
    <scope>NUCLEOTIDE SEQUENCE [LARGE SCALE GENOMIC DNA]</scope>
</reference>